<dbReference type="PIRSF" id="PIRSF016661">
    <property type="entry name" value="BioY"/>
    <property type="match status" value="1"/>
</dbReference>
<reference evidence="4 5" key="1">
    <citation type="submission" date="2019-08" db="EMBL/GenBank/DDBJ databases">
        <title>Aureimonas fodiniaquatilis sp. nov., isolated from a coal mine wastewater.</title>
        <authorList>
            <person name="Kim W."/>
        </authorList>
    </citation>
    <scope>NUCLEOTIDE SEQUENCE [LARGE SCALE GENOMIC DNA]</scope>
    <source>
        <strain evidence="4 5">CAU 1482</strain>
    </source>
</reference>
<keyword evidence="3" id="KW-0812">Transmembrane</keyword>
<keyword evidence="2" id="KW-0813">Transport</keyword>
<evidence type="ECO:0000313" key="4">
    <source>
        <dbReference type="EMBL" id="KAA0969091.1"/>
    </source>
</evidence>
<comment type="subcellular location">
    <subcellularLocation>
        <location evidence="2">Cell membrane</location>
        <topology evidence="2">Multi-pass membrane protein</topology>
    </subcellularLocation>
</comment>
<evidence type="ECO:0000256" key="2">
    <source>
        <dbReference type="PIRNR" id="PIRNR016661"/>
    </source>
</evidence>
<name>A0A5B0DTI9_9HYPH</name>
<dbReference type="OrthoDB" id="9803495at2"/>
<evidence type="ECO:0000256" key="1">
    <source>
        <dbReference type="ARBA" id="ARBA00010692"/>
    </source>
</evidence>
<dbReference type="AlphaFoldDB" id="A0A5B0DTI9"/>
<dbReference type="Pfam" id="PF02632">
    <property type="entry name" value="BioY"/>
    <property type="match status" value="1"/>
</dbReference>
<feature type="transmembrane region" description="Helical" evidence="3">
    <location>
        <begin position="29"/>
        <end position="54"/>
    </location>
</feature>
<feature type="transmembrane region" description="Helical" evidence="3">
    <location>
        <begin position="120"/>
        <end position="142"/>
    </location>
</feature>
<evidence type="ECO:0000313" key="5">
    <source>
        <dbReference type="Proteomes" id="UP000324738"/>
    </source>
</evidence>
<keyword evidence="5" id="KW-1185">Reference proteome</keyword>
<comment type="caution">
    <text evidence="4">The sequence shown here is derived from an EMBL/GenBank/DDBJ whole genome shotgun (WGS) entry which is preliminary data.</text>
</comment>
<dbReference type="EMBL" id="VTWH01000004">
    <property type="protein sequence ID" value="KAA0969091.1"/>
    <property type="molecule type" value="Genomic_DNA"/>
</dbReference>
<dbReference type="InterPro" id="IPR003784">
    <property type="entry name" value="BioY"/>
</dbReference>
<feature type="transmembrane region" description="Helical" evidence="3">
    <location>
        <begin position="60"/>
        <end position="79"/>
    </location>
</feature>
<proteinExistence type="inferred from homology"/>
<keyword evidence="2 3" id="KW-0472">Membrane</keyword>
<dbReference type="PANTHER" id="PTHR34295">
    <property type="entry name" value="BIOTIN TRANSPORTER BIOY"/>
    <property type="match status" value="1"/>
</dbReference>
<evidence type="ECO:0000256" key="3">
    <source>
        <dbReference type="SAM" id="Phobius"/>
    </source>
</evidence>
<gene>
    <name evidence="4" type="ORF">FPY71_15605</name>
</gene>
<sequence>MYPVPVTMQTLAVTMVGALMGWRLGGLTIIAWLAQAALGLPVLAGGSGGILPFIGPTAGYLFAFPVIGALTGLLVAHGWNGYRPVMAFLALLLANALCLALGAVWLAASIGLDQAIVHGVTPFIVGGVLKSALGAALLAPVASRTKRPARS</sequence>
<dbReference type="PANTHER" id="PTHR34295:SF1">
    <property type="entry name" value="BIOTIN TRANSPORTER BIOY"/>
    <property type="match status" value="1"/>
</dbReference>
<organism evidence="4 5">
    <name type="scientific">Aureimonas fodinaquatilis</name>
    <dbReference type="NCBI Taxonomy" id="2565783"/>
    <lineage>
        <taxon>Bacteria</taxon>
        <taxon>Pseudomonadati</taxon>
        <taxon>Pseudomonadota</taxon>
        <taxon>Alphaproteobacteria</taxon>
        <taxon>Hyphomicrobiales</taxon>
        <taxon>Aurantimonadaceae</taxon>
        <taxon>Aureimonas</taxon>
    </lineage>
</organism>
<dbReference type="GO" id="GO:0005886">
    <property type="term" value="C:plasma membrane"/>
    <property type="evidence" value="ECO:0007669"/>
    <property type="project" value="UniProtKB-SubCell"/>
</dbReference>
<keyword evidence="2" id="KW-1003">Cell membrane</keyword>
<dbReference type="Gene3D" id="1.10.1760.20">
    <property type="match status" value="1"/>
</dbReference>
<protein>
    <recommendedName>
        <fullName evidence="2">Biotin transporter</fullName>
    </recommendedName>
</protein>
<keyword evidence="3" id="KW-1133">Transmembrane helix</keyword>
<accession>A0A5B0DTI9</accession>
<dbReference type="GO" id="GO:0015225">
    <property type="term" value="F:biotin transmembrane transporter activity"/>
    <property type="evidence" value="ECO:0007669"/>
    <property type="project" value="UniProtKB-UniRule"/>
</dbReference>
<feature type="transmembrane region" description="Helical" evidence="3">
    <location>
        <begin position="86"/>
        <end position="108"/>
    </location>
</feature>
<comment type="similarity">
    <text evidence="1 2">Belongs to the BioY family.</text>
</comment>
<dbReference type="Proteomes" id="UP000324738">
    <property type="component" value="Unassembled WGS sequence"/>
</dbReference>